<dbReference type="PANTHER" id="PTHR23028">
    <property type="entry name" value="ACETYLTRANSFERASE"/>
    <property type="match status" value="1"/>
</dbReference>
<name>A0A382K460_9ZZZZ</name>
<dbReference type="AlphaFoldDB" id="A0A382K460"/>
<keyword evidence="1" id="KW-1133">Transmembrane helix</keyword>
<feature type="transmembrane region" description="Helical" evidence="1">
    <location>
        <begin position="235"/>
        <end position="256"/>
    </location>
</feature>
<feature type="transmembrane region" description="Helical" evidence="1">
    <location>
        <begin position="128"/>
        <end position="146"/>
    </location>
</feature>
<proteinExistence type="predicted"/>
<dbReference type="GO" id="GO:0016020">
    <property type="term" value="C:membrane"/>
    <property type="evidence" value="ECO:0007669"/>
    <property type="project" value="TreeGrafter"/>
</dbReference>
<protein>
    <recommendedName>
        <fullName evidence="2">Acyltransferase 3 domain-containing protein</fullName>
    </recommendedName>
</protein>
<evidence type="ECO:0000259" key="2">
    <source>
        <dbReference type="Pfam" id="PF01757"/>
    </source>
</evidence>
<gene>
    <name evidence="3" type="ORF">METZ01_LOCUS271076</name>
</gene>
<organism evidence="3">
    <name type="scientific">marine metagenome</name>
    <dbReference type="NCBI Taxonomy" id="408172"/>
    <lineage>
        <taxon>unclassified sequences</taxon>
        <taxon>metagenomes</taxon>
        <taxon>ecological metagenomes</taxon>
    </lineage>
</organism>
<dbReference type="PANTHER" id="PTHR23028:SF53">
    <property type="entry name" value="ACYL_TRANSF_3 DOMAIN-CONTAINING PROTEIN"/>
    <property type="match status" value="1"/>
</dbReference>
<dbReference type="GO" id="GO:0016747">
    <property type="term" value="F:acyltransferase activity, transferring groups other than amino-acyl groups"/>
    <property type="evidence" value="ECO:0007669"/>
    <property type="project" value="InterPro"/>
</dbReference>
<keyword evidence="1" id="KW-0812">Transmembrane</keyword>
<evidence type="ECO:0000256" key="1">
    <source>
        <dbReference type="SAM" id="Phobius"/>
    </source>
</evidence>
<dbReference type="InterPro" id="IPR050879">
    <property type="entry name" value="Acyltransferase_3"/>
</dbReference>
<dbReference type="GO" id="GO:0000271">
    <property type="term" value="P:polysaccharide biosynthetic process"/>
    <property type="evidence" value="ECO:0007669"/>
    <property type="project" value="TreeGrafter"/>
</dbReference>
<feature type="transmembrane region" description="Helical" evidence="1">
    <location>
        <begin position="80"/>
        <end position="97"/>
    </location>
</feature>
<evidence type="ECO:0000313" key="3">
    <source>
        <dbReference type="EMBL" id="SVC18222.1"/>
    </source>
</evidence>
<feature type="transmembrane region" description="Helical" evidence="1">
    <location>
        <begin position="152"/>
        <end position="171"/>
    </location>
</feature>
<dbReference type="EMBL" id="UINC01077779">
    <property type="protein sequence ID" value="SVC18222.1"/>
    <property type="molecule type" value="Genomic_DNA"/>
</dbReference>
<dbReference type="Pfam" id="PF01757">
    <property type="entry name" value="Acyl_transf_3"/>
    <property type="match status" value="1"/>
</dbReference>
<feature type="transmembrane region" description="Helical" evidence="1">
    <location>
        <begin position="183"/>
        <end position="205"/>
    </location>
</feature>
<reference evidence="3" key="1">
    <citation type="submission" date="2018-05" db="EMBL/GenBank/DDBJ databases">
        <authorList>
            <person name="Lanie J.A."/>
            <person name="Ng W.-L."/>
            <person name="Kazmierczak K.M."/>
            <person name="Andrzejewski T.M."/>
            <person name="Davidsen T.M."/>
            <person name="Wayne K.J."/>
            <person name="Tettelin H."/>
            <person name="Glass J.I."/>
            <person name="Rusch D."/>
            <person name="Podicherti R."/>
            <person name="Tsui H.-C.T."/>
            <person name="Winkler M.E."/>
        </authorList>
    </citation>
    <scope>NUCLEOTIDE SEQUENCE</scope>
</reference>
<feature type="domain" description="Acyltransferase 3" evidence="2">
    <location>
        <begin position="43"/>
        <end position="253"/>
    </location>
</feature>
<keyword evidence="1" id="KW-0472">Membrane</keyword>
<sequence>VLEVAKYIAIIKLGVQDIRSTPFAENNLIALSQQIFLAQGIGPTGNASTFNSPAWSISVEFYTYLIFGLSILLFRQQKKYIFFIVAFVSIALLVTQNTYGFKEFLRCLGGFFIGCLTASVIKKIKIKLPSYSSALLFISIILFLQLKSSNDFNIAIYFLTSALITTIMLSNGGVVKNILKHKILVWLGLISYFVYMSHTFVLWVISNIFKRILKRPELQNSDGKFILQLTTFDTYAAILVIIFFVVLVSWVTYLKIEKPMREKSRRFAFSKLD</sequence>
<feature type="non-terminal residue" evidence="3">
    <location>
        <position position="1"/>
    </location>
</feature>
<feature type="transmembrane region" description="Helical" evidence="1">
    <location>
        <begin position="103"/>
        <end position="121"/>
    </location>
</feature>
<feature type="transmembrane region" description="Helical" evidence="1">
    <location>
        <begin position="54"/>
        <end position="73"/>
    </location>
</feature>
<dbReference type="InterPro" id="IPR002656">
    <property type="entry name" value="Acyl_transf_3_dom"/>
</dbReference>
<accession>A0A382K460</accession>